<evidence type="ECO:0000313" key="2">
    <source>
        <dbReference type="EMBL" id="KAH0620862.1"/>
    </source>
</evidence>
<dbReference type="Proteomes" id="UP000826234">
    <property type="component" value="Unassembled WGS sequence"/>
</dbReference>
<feature type="compositionally biased region" description="Low complexity" evidence="1">
    <location>
        <begin position="87"/>
        <end position="110"/>
    </location>
</feature>
<keyword evidence="3" id="KW-1185">Reference proteome</keyword>
<dbReference type="EMBL" id="JAIPUX010003289">
    <property type="protein sequence ID" value="KAH0620862.1"/>
    <property type="molecule type" value="Genomic_DNA"/>
</dbReference>
<comment type="caution">
    <text evidence="2">The sequence shown here is derived from an EMBL/GenBank/DDBJ whole genome shotgun (WGS) entry which is preliminary data.</text>
</comment>
<proteinExistence type="predicted"/>
<accession>A0ABQ7STW9</accession>
<gene>
    <name evidence="2" type="ORF">JD844_021716</name>
</gene>
<sequence length="182" mass="20024">VTRTGKLSEQKYAYCACAILRRNQLLHDRHYPQHVEIISVVAVRCTTGHLRGGKHHIAAGSCGIVIACGSASGRRHETLITGEGAQEEATQSPAAASQSSGQSVGNKSQQGAVVRRVAVRSIVRQVRADEDIPDRRARRGELIARTIIEDSRREGRLNRALARRCTTLFFRPCKGTRAMERD</sequence>
<evidence type="ECO:0000256" key="1">
    <source>
        <dbReference type="SAM" id="MobiDB-lite"/>
    </source>
</evidence>
<feature type="non-terminal residue" evidence="2">
    <location>
        <position position="1"/>
    </location>
</feature>
<feature type="region of interest" description="Disordered" evidence="1">
    <location>
        <begin position="84"/>
        <end position="110"/>
    </location>
</feature>
<evidence type="ECO:0000313" key="3">
    <source>
        <dbReference type="Proteomes" id="UP000826234"/>
    </source>
</evidence>
<organism evidence="2 3">
    <name type="scientific">Phrynosoma platyrhinos</name>
    <name type="common">Desert horned lizard</name>
    <dbReference type="NCBI Taxonomy" id="52577"/>
    <lineage>
        <taxon>Eukaryota</taxon>
        <taxon>Metazoa</taxon>
        <taxon>Chordata</taxon>
        <taxon>Craniata</taxon>
        <taxon>Vertebrata</taxon>
        <taxon>Euteleostomi</taxon>
        <taxon>Lepidosauria</taxon>
        <taxon>Squamata</taxon>
        <taxon>Bifurcata</taxon>
        <taxon>Unidentata</taxon>
        <taxon>Episquamata</taxon>
        <taxon>Toxicofera</taxon>
        <taxon>Iguania</taxon>
        <taxon>Phrynosomatidae</taxon>
        <taxon>Phrynosomatinae</taxon>
        <taxon>Phrynosoma</taxon>
    </lineage>
</organism>
<reference evidence="2 3" key="1">
    <citation type="journal article" date="2022" name="Gigascience">
        <title>A chromosome-level genome assembly and annotation of the desert horned lizard, Phrynosoma platyrhinos, provides insight into chromosomal rearrangements among reptiles.</title>
        <authorList>
            <person name="Koochekian N."/>
            <person name="Ascanio A."/>
            <person name="Farleigh K."/>
            <person name="Card D.C."/>
            <person name="Schield D.R."/>
            <person name="Castoe T.A."/>
            <person name="Jezkova T."/>
        </authorList>
    </citation>
    <scope>NUCLEOTIDE SEQUENCE [LARGE SCALE GENOMIC DNA]</scope>
    <source>
        <strain evidence="2">NK-2021</strain>
    </source>
</reference>
<name>A0ABQ7STW9_PHRPL</name>
<protein>
    <submittedName>
        <fullName evidence="2">Uncharacterized protein</fullName>
    </submittedName>
</protein>